<gene>
    <name evidence="3" type="ORF">RRG08_002513</name>
</gene>
<protein>
    <submittedName>
        <fullName evidence="3">Uncharacterized protein</fullName>
    </submittedName>
</protein>
<feature type="compositionally biased region" description="Acidic residues" evidence="2">
    <location>
        <begin position="33"/>
        <end position="53"/>
    </location>
</feature>
<evidence type="ECO:0000256" key="2">
    <source>
        <dbReference type="SAM" id="MobiDB-lite"/>
    </source>
</evidence>
<dbReference type="EMBL" id="JAWDGP010002483">
    <property type="protein sequence ID" value="KAK3782884.1"/>
    <property type="molecule type" value="Genomic_DNA"/>
</dbReference>
<proteinExistence type="predicted"/>
<feature type="compositionally biased region" description="Acidic residues" evidence="2">
    <location>
        <begin position="208"/>
        <end position="220"/>
    </location>
</feature>
<sequence>MTAQSVVLDQGNIFFRHLVENAQKNMSANASSDEGDDDDDDDDHDDYAGDSDSGDERRTTVGKKTGLDTCFADQQDYQREEGDVGAGHGQLQESDVCPVQTTAHGTDTRYMSMEPVEGGKTTDSGTADLNICREKNSSREANQGFPRRSGQQRDGHGLPSESEPTPSAVNRLALADDKDDDTRDDSDEVDEDDEDRLPGLARAHLNYSDEDVQQDEEENIDLSKERGDSEESTPISLSTAGQTDARSESDIGGKLSNPDVEDTSKILDTVRDINVCSLGQLQRLNKNEPAVKRLLVRPRLSTREVKAIRLDPDIKAIVDDFLRTNITGDFTIARVLRENYASFHPWLASHIQAERNAWAVRLRQAMDAGERTRRDGLDSAALVLEAGLRLRELVQTSSNCMYGHSKTTAPGSTRKGGLGKTLTTSTQQSLKSQGHGQASLPSMPSPNKSCKSDLHLKDPNLTSQQQQQQQMQNKTIQRSELKGAQNPGALPHSDTRAQGAGSIFRLNGLAKASLASGVNVSALNQKLVRLTTIVDKDKMKDSLRHNKAETGLTPSPMNMLRVEDADISNYESDPGVYSPASDRRHEKRRVRRGLPERYLNRKRTKFSTNATSISGASTSDKLSGVGAPPNYIIRTMREIHQKDKPKKSTNHWCMTDIETLMARELGAKGDCYTKENGTDWPRVIRDNLDVLTDLCCTLVTERMDCLDILDYQSAGESSSLVFALQEYLRARQDSEEQRQEEMEYQLQQLENENQALQAEVSVLKKALSSSNEDMLTLRQQISRLEAMANGVLPVMVNKCVGTGDSLPSLLPKPRMLGGNGGASNRNSFNPFSTLHTATLVYAGAGPNSRYAVKATLAKGRRKREKTDKALRRVSHHYSDASDSELIEEETRQRRNTNPKFLLQGMPNNQSVNGERTEDFASIVSAPAVAVVVPQIRLGLASQEPSLVEISEEKIRTIKQRAQRLENSLQDALSNMENVKKATPRTDNDSRSSISSTSTSTCGQENKQPNSGRKSARQQPQKETPRFWTEASFEVNGSPPPSSNNNYNHTKNSEKTKDKNSNYETTKTPRSGPLAVIKRPPDFCHVSGHLQERRAASETLPFTLEHEKSSLLSGRALPLSSDKAVLQAAPRQRASPASVISSTSNKEKGKPSKNSKSKSSPHDDSSNSKSENQNATGKLPATISNDNINNKVQHSSFYSNMNPANKQALSSKNGNKSSHKEAEVMAENKKMIPRSKVARAGGVVAKCLRCQKLFNSVDNHKLACCYHPKEKARFEHYDGSGRLVAVVHAWQCCQQPQDADGCCFGQHV</sequence>
<feature type="compositionally biased region" description="Polar residues" evidence="2">
    <location>
        <begin position="1001"/>
        <end position="1021"/>
    </location>
</feature>
<feature type="compositionally biased region" description="Low complexity" evidence="2">
    <location>
        <begin position="420"/>
        <end position="434"/>
    </location>
</feature>
<organism evidence="3 4">
    <name type="scientific">Elysia crispata</name>
    <name type="common">lettuce slug</name>
    <dbReference type="NCBI Taxonomy" id="231223"/>
    <lineage>
        <taxon>Eukaryota</taxon>
        <taxon>Metazoa</taxon>
        <taxon>Spiralia</taxon>
        <taxon>Lophotrochozoa</taxon>
        <taxon>Mollusca</taxon>
        <taxon>Gastropoda</taxon>
        <taxon>Heterobranchia</taxon>
        <taxon>Euthyneura</taxon>
        <taxon>Panpulmonata</taxon>
        <taxon>Sacoglossa</taxon>
        <taxon>Placobranchoidea</taxon>
        <taxon>Plakobranchidae</taxon>
        <taxon>Elysia</taxon>
    </lineage>
</organism>
<keyword evidence="1" id="KW-0175">Coiled coil</keyword>
<feature type="coiled-coil region" evidence="1">
    <location>
        <begin position="732"/>
        <end position="787"/>
    </location>
</feature>
<evidence type="ECO:0000313" key="3">
    <source>
        <dbReference type="EMBL" id="KAK3782884.1"/>
    </source>
</evidence>
<feature type="compositionally biased region" description="Polar residues" evidence="2">
    <location>
        <begin position="232"/>
        <end position="244"/>
    </location>
</feature>
<keyword evidence="4" id="KW-1185">Reference proteome</keyword>
<feature type="region of interest" description="Disordered" evidence="2">
    <location>
        <begin position="974"/>
        <end position="1078"/>
    </location>
</feature>
<feature type="compositionally biased region" description="Polar residues" evidence="2">
    <location>
        <begin position="435"/>
        <end position="449"/>
    </location>
</feature>
<feature type="compositionally biased region" description="Polar residues" evidence="2">
    <location>
        <begin position="1171"/>
        <end position="1215"/>
    </location>
</feature>
<name>A0AAE1A7S5_9GAST</name>
<feature type="compositionally biased region" description="Basic and acidic residues" evidence="2">
    <location>
        <begin position="977"/>
        <end position="989"/>
    </location>
</feature>
<feature type="compositionally biased region" description="Basic and acidic residues" evidence="2">
    <location>
        <begin position="1050"/>
        <end position="1060"/>
    </location>
</feature>
<evidence type="ECO:0000313" key="4">
    <source>
        <dbReference type="Proteomes" id="UP001283361"/>
    </source>
</evidence>
<feature type="region of interest" description="Disordered" evidence="2">
    <location>
        <begin position="401"/>
        <end position="477"/>
    </location>
</feature>
<evidence type="ECO:0000256" key="1">
    <source>
        <dbReference type="SAM" id="Coils"/>
    </source>
</evidence>
<feature type="region of interest" description="Disordered" evidence="2">
    <location>
        <begin position="25"/>
        <end position="261"/>
    </location>
</feature>
<accession>A0AAE1A7S5</accession>
<feature type="region of interest" description="Disordered" evidence="2">
    <location>
        <begin position="1122"/>
        <end position="1216"/>
    </location>
</feature>
<feature type="region of interest" description="Disordered" evidence="2">
    <location>
        <begin position="858"/>
        <end position="912"/>
    </location>
</feature>
<feature type="compositionally biased region" description="Polar residues" evidence="2">
    <location>
        <begin position="401"/>
        <end position="410"/>
    </location>
</feature>
<comment type="caution">
    <text evidence="3">The sequence shown here is derived from an EMBL/GenBank/DDBJ whole genome shotgun (WGS) entry which is preliminary data.</text>
</comment>
<feature type="compositionally biased region" description="Acidic residues" evidence="2">
    <location>
        <begin position="177"/>
        <end position="195"/>
    </location>
</feature>
<feature type="compositionally biased region" description="Low complexity" evidence="2">
    <location>
        <begin position="990"/>
        <end position="1000"/>
    </location>
</feature>
<dbReference type="Proteomes" id="UP001283361">
    <property type="component" value="Unassembled WGS sequence"/>
</dbReference>
<reference evidence="3" key="1">
    <citation type="journal article" date="2023" name="G3 (Bethesda)">
        <title>A reference genome for the long-term kleptoplast-retaining sea slug Elysia crispata morphotype clarki.</title>
        <authorList>
            <person name="Eastman K.E."/>
            <person name="Pendleton A.L."/>
            <person name="Shaikh M.A."/>
            <person name="Suttiyut T."/>
            <person name="Ogas R."/>
            <person name="Tomko P."/>
            <person name="Gavelis G."/>
            <person name="Widhalm J.R."/>
            <person name="Wisecaver J.H."/>
        </authorList>
    </citation>
    <scope>NUCLEOTIDE SEQUENCE</scope>
    <source>
        <strain evidence="3">ECLA1</strain>
    </source>
</reference>